<name>A0A843VP77_COLES</name>
<keyword evidence="3" id="KW-1185">Reference proteome</keyword>
<evidence type="ECO:0000313" key="2">
    <source>
        <dbReference type="EMBL" id="MQL95360.1"/>
    </source>
</evidence>
<proteinExistence type="predicted"/>
<feature type="compositionally biased region" description="Basic and acidic residues" evidence="1">
    <location>
        <begin position="16"/>
        <end position="32"/>
    </location>
</feature>
<protein>
    <submittedName>
        <fullName evidence="2">Uncharacterized protein</fullName>
    </submittedName>
</protein>
<comment type="caution">
    <text evidence="2">The sequence shown here is derived from an EMBL/GenBank/DDBJ whole genome shotgun (WGS) entry which is preliminary data.</text>
</comment>
<evidence type="ECO:0000256" key="1">
    <source>
        <dbReference type="SAM" id="MobiDB-lite"/>
    </source>
</evidence>
<accession>A0A843VP77</accession>
<dbReference type="EMBL" id="NMUH01001784">
    <property type="protein sequence ID" value="MQL95360.1"/>
    <property type="molecule type" value="Genomic_DNA"/>
</dbReference>
<reference evidence="2" key="1">
    <citation type="submission" date="2017-07" db="EMBL/GenBank/DDBJ databases">
        <title>Taro Niue Genome Assembly and Annotation.</title>
        <authorList>
            <person name="Atibalentja N."/>
            <person name="Keating K."/>
            <person name="Fields C.J."/>
        </authorList>
    </citation>
    <scope>NUCLEOTIDE SEQUENCE</scope>
    <source>
        <strain evidence="2">Niue_2</strain>
        <tissue evidence="2">Leaf</tissue>
    </source>
</reference>
<evidence type="ECO:0000313" key="3">
    <source>
        <dbReference type="Proteomes" id="UP000652761"/>
    </source>
</evidence>
<dbReference type="Proteomes" id="UP000652761">
    <property type="component" value="Unassembled WGS sequence"/>
</dbReference>
<feature type="region of interest" description="Disordered" evidence="1">
    <location>
        <begin position="15"/>
        <end position="42"/>
    </location>
</feature>
<dbReference type="AlphaFoldDB" id="A0A843VP77"/>
<gene>
    <name evidence="2" type="ORF">Taro_028026</name>
</gene>
<sequence length="120" mass="12680">MAGLASSFLLSHARTRVGETRGREGKEGHDGDEAVTGDGTDERRLSWRCRMAGPAAQAPATSPPSSPSFFFFCAWGGGWPMWTQAQEKARAQGGADGGAGARAQLAQCWRRASAQGARAR</sequence>
<organism evidence="2 3">
    <name type="scientific">Colocasia esculenta</name>
    <name type="common">Wild taro</name>
    <name type="synonym">Arum esculentum</name>
    <dbReference type="NCBI Taxonomy" id="4460"/>
    <lineage>
        <taxon>Eukaryota</taxon>
        <taxon>Viridiplantae</taxon>
        <taxon>Streptophyta</taxon>
        <taxon>Embryophyta</taxon>
        <taxon>Tracheophyta</taxon>
        <taxon>Spermatophyta</taxon>
        <taxon>Magnoliopsida</taxon>
        <taxon>Liliopsida</taxon>
        <taxon>Araceae</taxon>
        <taxon>Aroideae</taxon>
        <taxon>Colocasieae</taxon>
        <taxon>Colocasia</taxon>
    </lineage>
</organism>